<dbReference type="OrthoDB" id="9778912at2"/>
<name>A0A250IDX4_9BACT</name>
<evidence type="ECO:0000256" key="1">
    <source>
        <dbReference type="ARBA" id="ARBA00001917"/>
    </source>
</evidence>
<keyword evidence="7" id="KW-0560">Oxidoreductase</keyword>
<dbReference type="InterPro" id="IPR004136">
    <property type="entry name" value="NMO"/>
</dbReference>
<keyword evidence="4" id="KW-0285">Flavoprotein</keyword>
<sequence>MNAPNASSPWLQLAARLGVEHPFIQAPMAGVSTAEMVAAVSNAGGLGSLGAGYLAPEALRQLARRVRELTDRPYAINLFAPLPPPEEVAAGPMLELLARYYTELGLGAPQPPAFTLPPFEEQVDAVLESGARVFSFTFGIPPASALARLRERGLVLMGTATTVREARLLEAAGVDAIVAQGSEAGGHRGTFAGPFEDALVGTLALVPQMVDAVGLPVVASGGLMDGRGIAAARILGAAGVQLGTAFLTCPESGAPEAHKAALRSAREDETVVTRAFSGRPARGLANDFSREVGAARAAILPFPLQHGATTPLRSAAAARGDARFLAMWAGQGVTLSRSLPAAELTRELIADAERRLGGHG</sequence>
<dbReference type="InterPro" id="IPR013785">
    <property type="entry name" value="Aldolase_TIM"/>
</dbReference>
<protein>
    <recommendedName>
        <fullName evidence="11">Nitronate monooxygenase</fullName>
    </recommendedName>
    <alternativeName>
        <fullName evidence="9">Propionate 3-nitronate monooxygenase</fullName>
    </alternativeName>
</protein>
<dbReference type="PANTHER" id="PTHR42747:SF3">
    <property type="entry name" value="NITRONATE MONOOXYGENASE-RELATED"/>
    <property type="match status" value="1"/>
</dbReference>
<evidence type="ECO:0000256" key="5">
    <source>
        <dbReference type="ARBA" id="ARBA00022643"/>
    </source>
</evidence>
<evidence type="ECO:0000256" key="7">
    <source>
        <dbReference type="ARBA" id="ARBA00023002"/>
    </source>
</evidence>
<dbReference type="GO" id="GO:0009636">
    <property type="term" value="P:response to toxic substance"/>
    <property type="evidence" value="ECO:0007669"/>
    <property type="project" value="UniProtKB-KW"/>
</dbReference>
<dbReference type="CDD" id="cd04730">
    <property type="entry name" value="NPD_like"/>
    <property type="match status" value="1"/>
</dbReference>
<keyword evidence="8 12" id="KW-0503">Monooxygenase</keyword>
<dbReference type="GO" id="GO:0018580">
    <property type="term" value="F:nitronate monooxygenase activity"/>
    <property type="evidence" value="ECO:0007669"/>
    <property type="project" value="InterPro"/>
</dbReference>
<keyword evidence="5" id="KW-0288">FMN</keyword>
<evidence type="ECO:0000313" key="12">
    <source>
        <dbReference type="EMBL" id="ATB29428.1"/>
    </source>
</evidence>
<evidence type="ECO:0000256" key="2">
    <source>
        <dbReference type="ARBA" id="ARBA00009881"/>
    </source>
</evidence>
<dbReference type="EMBL" id="CP022163">
    <property type="protein sequence ID" value="ATB29428.1"/>
    <property type="molecule type" value="Genomic_DNA"/>
</dbReference>
<dbReference type="Pfam" id="PF03060">
    <property type="entry name" value="NMO"/>
    <property type="match status" value="1"/>
</dbReference>
<accession>A0A250IDX4</accession>
<dbReference type="AlphaFoldDB" id="A0A250IDX4"/>
<organism evidence="12 13">
    <name type="scientific">Melittangium boletus DSM 14713</name>
    <dbReference type="NCBI Taxonomy" id="1294270"/>
    <lineage>
        <taxon>Bacteria</taxon>
        <taxon>Pseudomonadati</taxon>
        <taxon>Myxococcota</taxon>
        <taxon>Myxococcia</taxon>
        <taxon>Myxococcales</taxon>
        <taxon>Cystobacterineae</taxon>
        <taxon>Archangiaceae</taxon>
        <taxon>Melittangium</taxon>
    </lineage>
</organism>
<evidence type="ECO:0000256" key="6">
    <source>
        <dbReference type="ARBA" id="ARBA00022741"/>
    </source>
</evidence>
<dbReference type="Proteomes" id="UP000217289">
    <property type="component" value="Chromosome"/>
</dbReference>
<evidence type="ECO:0000256" key="11">
    <source>
        <dbReference type="ARBA" id="ARBA00067136"/>
    </source>
</evidence>
<dbReference type="SUPFAM" id="SSF51412">
    <property type="entry name" value="Inosine monophosphate dehydrogenase (IMPDH)"/>
    <property type="match status" value="1"/>
</dbReference>
<comment type="cofactor">
    <cofactor evidence="1">
        <name>FMN</name>
        <dbReference type="ChEBI" id="CHEBI:58210"/>
    </cofactor>
</comment>
<keyword evidence="13" id="KW-1185">Reference proteome</keyword>
<dbReference type="PANTHER" id="PTHR42747">
    <property type="entry name" value="NITRONATE MONOOXYGENASE-RELATED"/>
    <property type="match status" value="1"/>
</dbReference>
<keyword evidence="6" id="KW-0547">Nucleotide-binding</keyword>
<evidence type="ECO:0000256" key="3">
    <source>
        <dbReference type="ARBA" id="ARBA00022575"/>
    </source>
</evidence>
<comment type="catalytic activity">
    <reaction evidence="10">
        <text>3 propionate 3-nitronate + 3 O2 + H2O = 3 3-oxopropanoate + 2 nitrate + nitrite + H2O2 + 3 H(+)</text>
        <dbReference type="Rhea" id="RHEA:57332"/>
        <dbReference type="ChEBI" id="CHEBI:15377"/>
        <dbReference type="ChEBI" id="CHEBI:15378"/>
        <dbReference type="ChEBI" id="CHEBI:15379"/>
        <dbReference type="ChEBI" id="CHEBI:16240"/>
        <dbReference type="ChEBI" id="CHEBI:16301"/>
        <dbReference type="ChEBI" id="CHEBI:17632"/>
        <dbReference type="ChEBI" id="CHEBI:33190"/>
        <dbReference type="ChEBI" id="CHEBI:136067"/>
    </reaction>
</comment>
<gene>
    <name evidence="12" type="ORF">MEBOL_002877</name>
</gene>
<dbReference type="KEGG" id="mbd:MEBOL_002877"/>
<evidence type="ECO:0000313" key="13">
    <source>
        <dbReference type="Proteomes" id="UP000217289"/>
    </source>
</evidence>
<keyword evidence="3" id="KW-0216">Detoxification</keyword>
<dbReference type="FunFam" id="3.20.20.70:FF:000154">
    <property type="entry name" value="Probable nitronate monooxygenase"/>
    <property type="match status" value="1"/>
</dbReference>
<reference evidence="12 13" key="1">
    <citation type="submission" date="2017-06" db="EMBL/GenBank/DDBJ databases">
        <authorList>
            <person name="Kim H.J."/>
            <person name="Triplett B.A."/>
        </authorList>
    </citation>
    <scope>NUCLEOTIDE SEQUENCE [LARGE SCALE GENOMIC DNA]</scope>
    <source>
        <strain evidence="12 13">DSM 14713</strain>
    </source>
</reference>
<proteinExistence type="inferred from homology"/>
<evidence type="ECO:0000256" key="9">
    <source>
        <dbReference type="ARBA" id="ARBA00031155"/>
    </source>
</evidence>
<dbReference type="RefSeq" id="WP_095977992.1">
    <property type="nucleotide sequence ID" value="NZ_CP022163.1"/>
</dbReference>
<evidence type="ECO:0000256" key="8">
    <source>
        <dbReference type="ARBA" id="ARBA00023033"/>
    </source>
</evidence>
<evidence type="ECO:0000256" key="4">
    <source>
        <dbReference type="ARBA" id="ARBA00022630"/>
    </source>
</evidence>
<evidence type="ECO:0000256" key="10">
    <source>
        <dbReference type="ARBA" id="ARBA00049401"/>
    </source>
</evidence>
<comment type="similarity">
    <text evidence="2">Belongs to the nitronate monooxygenase family. NMO class I subfamily.</text>
</comment>
<dbReference type="GO" id="GO:0000166">
    <property type="term" value="F:nucleotide binding"/>
    <property type="evidence" value="ECO:0007669"/>
    <property type="project" value="UniProtKB-KW"/>
</dbReference>
<dbReference type="Gene3D" id="3.20.20.70">
    <property type="entry name" value="Aldolase class I"/>
    <property type="match status" value="1"/>
</dbReference>